<dbReference type="EMBL" id="JTHE02000003">
    <property type="protein sequence ID" value="NEV68444.1"/>
    <property type="molecule type" value="Genomic_DNA"/>
</dbReference>
<accession>A0A0C1UVS8</accession>
<sequence length="330" mass="37349">MITDTLYERYLGLIAGRVGMTRRRAECFLRLWLYLLAKAAYQQGQALPAPLAQLTLPPGWVECSCGEAADVFYSDRERGSDRAAGMMLDKLAALGLIRKTFDGNTTQIAIVELPELQAPPTAIAIADIEPDDFDPRCDAIPIANLLAQNYNWLNRNTDAVPYRIANILRDWAEQYSQGFRVLRRCDNQNPLGFYALYPTQRESEIKFFEPPSQGLHLSQVASEDPFKMALPGDRQCRSVFVRSFVIHPSHLNDQRSRFVQDAQQRLVAMQQDFPNLMDMYTLVIHPSYADLAAALGFQATHADPKLPLQWMYQAVDRFVAMDVSTALKQI</sequence>
<gene>
    <name evidence="1" type="ORF">QQ91_015120</name>
</gene>
<dbReference type="AlphaFoldDB" id="A0A0C1UVS8"/>
<proteinExistence type="predicted"/>
<protein>
    <submittedName>
        <fullName evidence="1">Uncharacterized protein</fullName>
    </submittedName>
</protein>
<organism evidence="1">
    <name type="scientific">Lyngbya confervoides BDU141951</name>
    <dbReference type="NCBI Taxonomy" id="1574623"/>
    <lineage>
        <taxon>Bacteria</taxon>
        <taxon>Bacillati</taxon>
        <taxon>Cyanobacteriota</taxon>
        <taxon>Cyanophyceae</taxon>
        <taxon>Oscillatoriophycideae</taxon>
        <taxon>Oscillatoriales</taxon>
        <taxon>Microcoleaceae</taxon>
        <taxon>Lyngbya</taxon>
    </lineage>
</organism>
<name>A0A0C1UVS8_9CYAN</name>
<reference evidence="1" key="2">
    <citation type="journal article" date="2015" name="Genome Announc.">
        <title>Draft Genome Sequence of Filamentous Marine Cyanobacterium Lyngbya confervoides Strain BDU141951.</title>
        <authorList>
            <person name="Chandrababunaidu M.M."/>
            <person name="Sen D."/>
            <person name="Tripathy S."/>
        </authorList>
    </citation>
    <scope>NUCLEOTIDE SEQUENCE</scope>
    <source>
        <strain evidence="1">BDU141951</strain>
    </source>
</reference>
<reference evidence="1" key="1">
    <citation type="submission" date="2014-11" db="EMBL/GenBank/DDBJ databases">
        <authorList>
            <person name="Malar M.C."/>
            <person name="Sen D."/>
            <person name="Tripathy S."/>
        </authorList>
    </citation>
    <scope>NUCLEOTIDE SEQUENCE</scope>
    <source>
        <strain evidence="1">BDU141951</strain>
    </source>
</reference>
<reference evidence="1" key="3">
    <citation type="submission" date="2020-02" db="EMBL/GenBank/DDBJ databases">
        <authorList>
            <person name="Sarangi A.N."/>
            <person name="Ghosh S."/>
            <person name="Mukherjee M."/>
            <person name="Tripathy S."/>
        </authorList>
    </citation>
    <scope>NUCLEOTIDE SEQUENCE</scope>
    <source>
        <strain evidence="1">BDU141951</strain>
    </source>
</reference>
<evidence type="ECO:0000313" key="1">
    <source>
        <dbReference type="EMBL" id="NEV68444.1"/>
    </source>
</evidence>
<comment type="caution">
    <text evidence="1">The sequence shown here is derived from an EMBL/GenBank/DDBJ whole genome shotgun (WGS) entry which is preliminary data.</text>
</comment>